<evidence type="ECO:0000313" key="1">
    <source>
        <dbReference type="EMBL" id="GLR90386.1"/>
    </source>
</evidence>
<gene>
    <name evidence="1" type="ORF">GCM10007857_71010</name>
</gene>
<name>A0ABQ6B937_9BRAD</name>
<sequence>MAESYLALSRDERLEALGVVATASGRPVHLLEKDIWVVSALQGLFTSTFGDHLVFKGGTSLSKGYDIIHRFSEDIDLTYDIRQIIPDLAVGDPPIPPTNSQADKWTKAARTKLAEWVKDKALLVLQGHTKTTGVDVTFRVDDATIYVDYDPLAKGSGYVPPQVKLEFGARSTGEPAEIRPVTCDAASHLPEIEFPTANPRIMLPKRTFWEKATAIHVICAQGIKGDRISRHWHDLVRLDDKGFAQSAFDDKALAKEVADWKSKFFREKNSGGNLIDYSAAVSGKLQLVPDEKIRQELEVDYKKMADDGILLGDVEPFEEIMKRCEALQRRANGVSGSPIGRQ</sequence>
<dbReference type="InterPro" id="IPR014942">
    <property type="entry name" value="AbiEii"/>
</dbReference>
<dbReference type="RefSeq" id="WP_284273243.1">
    <property type="nucleotide sequence ID" value="NZ_BSOW01000033.1"/>
</dbReference>
<protein>
    <recommendedName>
        <fullName evidence="3">Nucleotidyl transferase AbiEii/AbiGii toxin family protein</fullName>
    </recommendedName>
</protein>
<evidence type="ECO:0000313" key="2">
    <source>
        <dbReference type="Proteomes" id="UP001156905"/>
    </source>
</evidence>
<proteinExistence type="predicted"/>
<dbReference type="EMBL" id="BSOW01000033">
    <property type="protein sequence ID" value="GLR90386.1"/>
    <property type="molecule type" value="Genomic_DNA"/>
</dbReference>
<comment type="caution">
    <text evidence="1">The sequence shown here is derived from an EMBL/GenBank/DDBJ whole genome shotgun (WGS) entry which is preliminary data.</text>
</comment>
<reference evidence="2" key="1">
    <citation type="journal article" date="2019" name="Int. J. Syst. Evol. Microbiol.">
        <title>The Global Catalogue of Microorganisms (GCM) 10K type strain sequencing project: providing services to taxonomists for standard genome sequencing and annotation.</title>
        <authorList>
            <consortium name="The Broad Institute Genomics Platform"/>
            <consortium name="The Broad Institute Genome Sequencing Center for Infectious Disease"/>
            <person name="Wu L."/>
            <person name="Ma J."/>
        </authorList>
    </citation>
    <scope>NUCLEOTIDE SEQUENCE [LARGE SCALE GENOMIC DNA]</scope>
    <source>
        <strain evidence="2">NBRC 102520</strain>
    </source>
</reference>
<organism evidence="1 2">
    <name type="scientific">Bradyrhizobium iriomotense</name>
    <dbReference type="NCBI Taxonomy" id="441950"/>
    <lineage>
        <taxon>Bacteria</taxon>
        <taxon>Pseudomonadati</taxon>
        <taxon>Pseudomonadota</taxon>
        <taxon>Alphaproteobacteria</taxon>
        <taxon>Hyphomicrobiales</taxon>
        <taxon>Nitrobacteraceae</taxon>
        <taxon>Bradyrhizobium</taxon>
    </lineage>
</organism>
<evidence type="ECO:0008006" key="3">
    <source>
        <dbReference type="Google" id="ProtNLM"/>
    </source>
</evidence>
<accession>A0ABQ6B937</accession>
<dbReference type="Proteomes" id="UP001156905">
    <property type="component" value="Unassembled WGS sequence"/>
</dbReference>
<dbReference type="Gene3D" id="3.10.450.620">
    <property type="entry name" value="JHP933, nucleotidyltransferase-like core domain"/>
    <property type="match status" value="1"/>
</dbReference>
<dbReference type="Pfam" id="PF08843">
    <property type="entry name" value="AbiEii"/>
    <property type="match status" value="1"/>
</dbReference>
<keyword evidence="2" id="KW-1185">Reference proteome</keyword>